<feature type="transmembrane region" description="Helical" evidence="6">
    <location>
        <begin position="143"/>
        <end position="163"/>
    </location>
</feature>
<evidence type="ECO:0000256" key="3">
    <source>
        <dbReference type="ARBA" id="ARBA00022692"/>
    </source>
</evidence>
<proteinExistence type="inferred from homology"/>
<comment type="similarity">
    <text evidence="2 6">Belongs to the BI1 family.</text>
</comment>
<feature type="transmembrane region" description="Helical" evidence="6">
    <location>
        <begin position="206"/>
        <end position="228"/>
    </location>
</feature>
<evidence type="ECO:0000256" key="4">
    <source>
        <dbReference type="ARBA" id="ARBA00022989"/>
    </source>
</evidence>
<keyword evidence="8" id="KW-1185">Reference proteome</keyword>
<dbReference type="EMBL" id="LR778114">
    <property type="protein sequence ID" value="CAB1129070.1"/>
    <property type="molecule type" value="Genomic_DNA"/>
</dbReference>
<dbReference type="AlphaFoldDB" id="A0A6F8ZGK2"/>
<sequence>MLVITAEKGVKDMYRAPYATRLDEGLDGATLGKTLGYLASYLAFAMLASPFAVALRGWSVWVGLAMALGGTLLANRAAARGTGAYGWGVVVALGMGLMAGPLVLYTALTEPRVLLTALLSVVAAVGLTAVMVAWIPWDFSRLGPLLFVGLLLLILTGLLSWIIPAWAGVSLSVTYNLIGVAIFVGYLLVDFSLLKYRGLTLPGDGAAVVLAVALLVDIVNLLLFLISLGQRRS</sequence>
<feature type="transmembrane region" description="Helical" evidence="6">
    <location>
        <begin position="175"/>
        <end position="194"/>
    </location>
</feature>
<dbReference type="Proteomes" id="UP000503399">
    <property type="component" value="Chromosome"/>
</dbReference>
<keyword evidence="3 6" id="KW-0812">Transmembrane</keyword>
<evidence type="ECO:0000256" key="5">
    <source>
        <dbReference type="ARBA" id="ARBA00023136"/>
    </source>
</evidence>
<evidence type="ECO:0000313" key="8">
    <source>
        <dbReference type="Proteomes" id="UP000503399"/>
    </source>
</evidence>
<organism evidence="7 8">
    <name type="scientific">Candidatus Hydrogenisulfobacillus filiaventi</name>
    <dbReference type="NCBI Taxonomy" id="2707344"/>
    <lineage>
        <taxon>Bacteria</taxon>
        <taxon>Bacillati</taxon>
        <taxon>Bacillota</taxon>
        <taxon>Clostridia</taxon>
        <taxon>Eubacteriales</taxon>
        <taxon>Clostridiales Family XVII. Incertae Sedis</taxon>
        <taxon>Candidatus Hydrogenisulfobacillus</taxon>
    </lineage>
</organism>
<accession>A0A6F8ZGK2</accession>
<comment type="subcellular location">
    <subcellularLocation>
        <location evidence="1">Membrane</location>
        <topology evidence="1">Multi-pass membrane protein</topology>
    </subcellularLocation>
</comment>
<evidence type="ECO:0000256" key="6">
    <source>
        <dbReference type="RuleBase" id="RU004379"/>
    </source>
</evidence>
<dbReference type="PANTHER" id="PTHR23291:SF50">
    <property type="entry name" value="PROTEIN LIFEGUARD 4"/>
    <property type="match status" value="1"/>
</dbReference>
<gene>
    <name evidence="7" type="ORF">R50_1569</name>
</gene>
<feature type="transmembrane region" description="Helical" evidence="6">
    <location>
        <begin position="35"/>
        <end position="53"/>
    </location>
</feature>
<evidence type="ECO:0000256" key="2">
    <source>
        <dbReference type="ARBA" id="ARBA00010350"/>
    </source>
</evidence>
<dbReference type="GO" id="GO:0016020">
    <property type="term" value="C:membrane"/>
    <property type="evidence" value="ECO:0007669"/>
    <property type="project" value="UniProtKB-SubCell"/>
</dbReference>
<protein>
    <recommendedName>
        <fullName evidence="9">Bax inhibitor-1/YccA family protein</fullName>
    </recommendedName>
</protein>
<evidence type="ECO:0000256" key="1">
    <source>
        <dbReference type="ARBA" id="ARBA00004141"/>
    </source>
</evidence>
<reference evidence="7 8" key="1">
    <citation type="submission" date="2020-02" db="EMBL/GenBank/DDBJ databases">
        <authorList>
            <person name="Hogendoorn C."/>
        </authorList>
    </citation>
    <scope>NUCLEOTIDE SEQUENCE [LARGE SCALE GENOMIC DNA]</scope>
    <source>
        <strain evidence="7">R501</strain>
    </source>
</reference>
<dbReference type="KEGG" id="hfv:R50_1569"/>
<keyword evidence="5 6" id="KW-0472">Membrane</keyword>
<feature type="transmembrane region" description="Helical" evidence="6">
    <location>
        <begin position="113"/>
        <end position="137"/>
    </location>
</feature>
<evidence type="ECO:0008006" key="9">
    <source>
        <dbReference type="Google" id="ProtNLM"/>
    </source>
</evidence>
<keyword evidence="4 6" id="KW-1133">Transmembrane helix</keyword>
<feature type="transmembrane region" description="Helical" evidence="6">
    <location>
        <begin position="60"/>
        <end position="78"/>
    </location>
</feature>
<feature type="transmembrane region" description="Helical" evidence="6">
    <location>
        <begin position="84"/>
        <end position="106"/>
    </location>
</feature>
<dbReference type="PANTHER" id="PTHR23291">
    <property type="entry name" value="BAX INHIBITOR-RELATED"/>
    <property type="match status" value="1"/>
</dbReference>
<dbReference type="InterPro" id="IPR006214">
    <property type="entry name" value="Bax_inhibitor_1-related"/>
</dbReference>
<dbReference type="Pfam" id="PF01027">
    <property type="entry name" value="Bax1-I"/>
    <property type="match status" value="1"/>
</dbReference>
<evidence type="ECO:0000313" key="7">
    <source>
        <dbReference type="EMBL" id="CAB1129070.1"/>
    </source>
</evidence>
<name>A0A6F8ZGK2_9FIRM</name>